<dbReference type="InterPro" id="IPR003593">
    <property type="entry name" value="AAA+_ATPase"/>
</dbReference>
<dbReference type="GO" id="GO:0005886">
    <property type="term" value="C:plasma membrane"/>
    <property type="evidence" value="ECO:0007669"/>
    <property type="project" value="UniProtKB-SubCell"/>
</dbReference>
<evidence type="ECO:0000256" key="3">
    <source>
        <dbReference type="ARBA" id="ARBA00022475"/>
    </source>
</evidence>
<feature type="domain" description="ABC transporter" evidence="9">
    <location>
        <begin position="5"/>
        <end position="236"/>
    </location>
</feature>
<evidence type="ECO:0000256" key="6">
    <source>
        <dbReference type="ARBA" id="ARBA00022967"/>
    </source>
</evidence>
<dbReference type="PANTHER" id="PTHR43582">
    <property type="entry name" value="LINEARMYCIN RESISTANCE ATP-BINDING PROTEIN LNRL"/>
    <property type="match status" value="1"/>
</dbReference>
<dbReference type="PANTHER" id="PTHR43582:SF4">
    <property type="entry name" value="ANTIBIOTIC RESISTANCE ABC TRANSPORTER ATP-BINDING PROTEIN"/>
    <property type="match status" value="1"/>
</dbReference>
<dbReference type="GO" id="GO:0016887">
    <property type="term" value="F:ATP hydrolysis activity"/>
    <property type="evidence" value="ECO:0007669"/>
    <property type="project" value="InterPro"/>
</dbReference>
<name>H1KWI6_9EURY</name>
<keyword evidence="3" id="KW-1003">Cell membrane</keyword>
<dbReference type="Gene3D" id="3.40.50.300">
    <property type="entry name" value="P-loop containing nucleotide triphosphate hydrolases"/>
    <property type="match status" value="1"/>
</dbReference>
<dbReference type="OrthoDB" id="31298at2157"/>
<reference evidence="10 11" key="1">
    <citation type="submission" date="2011-09" db="EMBL/GenBank/DDBJ databases">
        <title>The draft genome of Methanotorris formicicus Mc-S-70.</title>
        <authorList>
            <consortium name="US DOE Joint Genome Institute (JGI-PGF)"/>
            <person name="Lucas S."/>
            <person name="Han J."/>
            <person name="Lapidus A."/>
            <person name="Cheng J.-F."/>
            <person name="Goodwin L."/>
            <person name="Pitluck S."/>
            <person name="Peters L."/>
            <person name="Land M.L."/>
            <person name="Hauser L."/>
            <person name="Sieprawska-Lupa M."/>
            <person name="Takai K."/>
            <person name="Miyazaki J."/>
            <person name="Whitman W."/>
            <person name="Woyke T.J."/>
        </authorList>
    </citation>
    <scope>NUCLEOTIDE SEQUENCE [LARGE SCALE GENOMIC DNA]</scope>
    <source>
        <strain evidence="10 11">Mc-S-70</strain>
    </source>
</reference>
<dbReference type="InterPro" id="IPR003439">
    <property type="entry name" value="ABC_transporter-like_ATP-bd"/>
</dbReference>
<keyword evidence="5" id="KW-0067">ATP-binding</keyword>
<dbReference type="FunFam" id="3.40.50.300:FF:000589">
    <property type="entry name" value="ABC transporter, ATP-binding subunit"/>
    <property type="match status" value="1"/>
</dbReference>
<dbReference type="InterPro" id="IPR025302">
    <property type="entry name" value="DrrA1/2-like_C"/>
</dbReference>
<dbReference type="EMBL" id="AGJL01000002">
    <property type="protein sequence ID" value="EHP89563.1"/>
    <property type="molecule type" value="Genomic_DNA"/>
</dbReference>
<comment type="similarity">
    <text evidence="8">Belongs to the ABC transporter superfamily. Drug exporter-1 (DrugE1) (TC 3.A.1.105) family.</text>
</comment>
<dbReference type="Pfam" id="PF13732">
    <property type="entry name" value="DrrA1-3_C"/>
    <property type="match status" value="1"/>
</dbReference>
<dbReference type="SMART" id="SM00382">
    <property type="entry name" value="AAA"/>
    <property type="match status" value="1"/>
</dbReference>
<protein>
    <submittedName>
        <fullName evidence="10">Daunorubicin resistance ABC transporter ATPase subunit</fullName>
    </submittedName>
</protein>
<dbReference type="NCBIfam" id="TIGR01188">
    <property type="entry name" value="drrA"/>
    <property type="match status" value="1"/>
</dbReference>
<keyword evidence="4" id="KW-0547">Nucleotide-binding</keyword>
<evidence type="ECO:0000259" key="9">
    <source>
        <dbReference type="PROSITE" id="PS50893"/>
    </source>
</evidence>
<dbReference type="AlphaFoldDB" id="H1KWI6"/>
<proteinExistence type="inferred from homology"/>
<dbReference type="CDD" id="cd03265">
    <property type="entry name" value="ABC_DrrA"/>
    <property type="match status" value="1"/>
</dbReference>
<dbReference type="InterPro" id="IPR027417">
    <property type="entry name" value="P-loop_NTPase"/>
</dbReference>
<keyword evidence="2" id="KW-0813">Transport</keyword>
<sequence>MEYVIEVENLTKKFGNFYAVKGISFKVKKGEVFAFLGPNGAGKTTTINMITTLLKPTSGTIRVAGYDAIKNPNEVRKKIGIVFQDTTLDRELTAYENLYIHGRIYGYRGEELRKRIDEMLKFVELKEHANKVVKYFSGGMVRRLEIARALIHKPEILFLDEPTVGLDPQTRMHIWDYIKEMKEEHDMTIFLTTHYMEEAENLADRIAIIDNGRIIAIGTVDELKSIVGDDIVYLKFNNGNYEKIKDILTEHFGNCKMINGIFEIKVKNATETIPKIFEITLKNNLEILEVSYRKPTLNDVFIHLTGKSIKDEGGKFDFKKIIAKKRGFA</sequence>
<evidence type="ECO:0000256" key="1">
    <source>
        <dbReference type="ARBA" id="ARBA00004236"/>
    </source>
</evidence>
<evidence type="ECO:0000256" key="8">
    <source>
        <dbReference type="ARBA" id="ARBA00049985"/>
    </source>
</evidence>
<evidence type="ECO:0000256" key="2">
    <source>
        <dbReference type="ARBA" id="ARBA00022448"/>
    </source>
</evidence>
<organism evidence="10 11">
    <name type="scientific">Methanotorris formicicus Mc-S-70</name>
    <dbReference type="NCBI Taxonomy" id="647171"/>
    <lineage>
        <taxon>Archaea</taxon>
        <taxon>Methanobacteriati</taxon>
        <taxon>Methanobacteriota</taxon>
        <taxon>Methanomada group</taxon>
        <taxon>Methanococci</taxon>
        <taxon>Methanococcales</taxon>
        <taxon>Methanocaldococcaceae</taxon>
        <taxon>Methanotorris</taxon>
    </lineage>
</organism>
<dbReference type="PATRIC" id="fig|647171.4.peg.156"/>
<dbReference type="GO" id="GO:0005524">
    <property type="term" value="F:ATP binding"/>
    <property type="evidence" value="ECO:0007669"/>
    <property type="project" value="UniProtKB-KW"/>
</dbReference>
<accession>H1KWI6</accession>
<dbReference type="STRING" id="647171.MetfoDRAFT_0159"/>
<keyword evidence="6" id="KW-1278">Translocase</keyword>
<evidence type="ECO:0000313" key="10">
    <source>
        <dbReference type="EMBL" id="EHP89563.1"/>
    </source>
</evidence>
<keyword evidence="11" id="KW-1185">Reference proteome</keyword>
<evidence type="ECO:0000256" key="5">
    <source>
        <dbReference type="ARBA" id="ARBA00022840"/>
    </source>
</evidence>
<dbReference type="Pfam" id="PF00005">
    <property type="entry name" value="ABC_tran"/>
    <property type="match status" value="1"/>
</dbReference>
<keyword evidence="7" id="KW-0472">Membrane</keyword>
<gene>
    <name evidence="10" type="ORF">MetfoDRAFT_0159</name>
</gene>
<dbReference type="GO" id="GO:1900753">
    <property type="term" value="P:doxorubicin transport"/>
    <property type="evidence" value="ECO:0007669"/>
    <property type="project" value="InterPro"/>
</dbReference>
<evidence type="ECO:0000256" key="7">
    <source>
        <dbReference type="ARBA" id="ARBA00023136"/>
    </source>
</evidence>
<dbReference type="RefSeq" id="WP_007043605.1">
    <property type="nucleotide sequence ID" value="NZ_AGJL01000002.1"/>
</dbReference>
<dbReference type="InterPro" id="IPR005894">
    <property type="entry name" value="DrrA"/>
</dbReference>
<comment type="caution">
    <text evidence="10">The sequence shown here is derived from an EMBL/GenBank/DDBJ whole genome shotgun (WGS) entry which is preliminary data.</text>
</comment>
<dbReference type="PROSITE" id="PS50893">
    <property type="entry name" value="ABC_TRANSPORTER_2"/>
    <property type="match status" value="1"/>
</dbReference>
<dbReference type="Proteomes" id="UP000003706">
    <property type="component" value="Unassembled WGS sequence"/>
</dbReference>
<evidence type="ECO:0000313" key="11">
    <source>
        <dbReference type="Proteomes" id="UP000003706"/>
    </source>
</evidence>
<evidence type="ECO:0000256" key="4">
    <source>
        <dbReference type="ARBA" id="ARBA00022741"/>
    </source>
</evidence>
<comment type="subcellular location">
    <subcellularLocation>
        <location evidence="1">Cell membrane</location>
    </subcellularLocation>
</comment>
<dbReference type="SUPFAM" id="SSF52540">
    <property type="entry name" value="P-loop containing nucleoside triphosphate hydrolases"/>
    <property type="match status" value="1"/>
</dbReference>
<dbReference type="GO" id="GO:0043215">
    <property type="term" value="P:daunorubicin transport"/>
    <property type="evidence" value="ECO:0007669"/>
    <property type="project" value="InterPro"/>
</dbReference>